<protein>
    <submittedName>
        <fullName evidence="2">Glutathione S-transferase family protein</fullName>
    </submittedName>
</protein>
<dbReference type="Proteomes" id="UP001595533">
    <property type="component" value="Unassembled WGS sequence"/>
</dbReference>
<evidence type="ECO:0000259" key="1">
    <source>
        <dbReference type="PROSITE" id="PS50404"/>
    </source>
</evidence>
<dbReference type="SUPFAM" id="SSF52833">
    <property type="entry name" value="Thioredoxin-like"/>
    <property type="match status" value="1"/>
</dbReference>
<dbReference type="Gene3D" id="1.20.1050.10">
    <property type="match status" value="1"/>
</dbReference>
<gene>
    <name evidence="2" type="ORF">ACFODZ_00445</name>
</gene>
<dbReference type="EMBL" id="JBHRTS010000001">
    <property type="protein sequence ID" value="MFC3192695.1"/>
    <property type="molecule type" value="Genomic_DNA"/>
</dbReference>
<organism evidence="2 3">
    <name type="scientific">Marinicella sediminis</name>
    <dbReference type="NCBI Taxonomy" id="1792834"/>
    <lineage>
        <taxon>Bacteria</taxon>
        <taxon>Pseudomonadati</taxon>
        <taxon>Pseudomonadota</taxon>
        <taxon>Gammaproteobacteria</taxon>
        <taxon>Lysobacterales</taxon>
        <taxon>Marinicellaceae</taxon>
        <taxon>Marinicella</taxon>
    </lineage>
</organism>
<evidence type="ECO:0000313" key="2">
    <source>
        <dbReference type="EMBL" id="MFC3192695.1"/>
    </source>
</evidence>
<reference evidence="3" key="1">
    <citation type="journal article" date="2019" name="Int. J. Syst. Evol. Microbiol.">
        <title>The Global Catalogue of Microorganisms (GCM) 10K type strain sequencing project: providing services to taxonomists for standard genome sequencing and annotation.</title>
        <authorList>
            <consortium name="The Broad Institute Genomics Platform"/>
            <consortium name="The Broad Institute Genome Sequencing Center for Infectious Disease"/>
            <person name="Wu L."/>
            <person name="Ma J."/>
        </authorList>
    </citation>
    <scope>NUCLEOTIDE SEQUENCE [LARGE SCALE GENOMIC DNA]</scope>
    <source>
        <strain evidence="3">KCTC 42953</strain>
    </source>
</reference>
<feature type="domain" description="GST N-terminal" evidence="1">
    <location>
        <begin position="1"/>
        <end position="79"/>
    </location>
</feature>
<keyword evidence="3" id="KW-1185">Reference proteome</keyword>
<dbReference type="RefSeq" id="WP_077409385.1">
    <property type="nucleotide sequence ID" value="NZ_JBHRTS010000001.1"/>
</dbReference>
<sequence length="194" mass="22229">MKLHYTPKSHFARKNRILIDALGLSVELVDVGNVATHNPDLFAGNPLMKVPTLITDNGQAIFESDHIADYLVRQHDCKDRFQVLTNDTDMLNARAVMNGVMTAEVELVMADRTGIDANKYQRYDKFRLTVDQGMQWLENHATLFAAEPNYTGFHLVSLWDHLVLYQMFDLPYPHLQAHVERLSEIKFVNKSAPF</sequence>
<dbReference type="Pfam" id="PF13417">
    <property type="entry name" value="GST_N_3"/>
    <property type="match status" value="1"/>
</dbReference>
<dbReference type="PANTHER" id="PTHR43969">
    <property type="entry name" value="GLUTATHIONE S TRANSFERASE D10, ISOFORM A-RELATED"/>
    <property type="match status" value="1"/>
</dbReference>
<accession>A0ABV7J3I2</accession>
<dbReference type="InterPro" id="IPR036249">
    <property type="entry name" value="Thioredoxin-like_sf"/>
</dbReference>
<name>A0ABV7J3I2_9GAMM</name>
<comment type="caution">
    <text evidence="2">The sequence shown here is derived from an EMBL/GenBank/DDBJ whole genome shotgun (WGS) entry which is preliminary data.</text>
</comment>
<dbReference type="PANTHER" id="PTHR43969:SF9">
    <property type="entry name" value="GLUTATHIONE S TRANSFERASE D10, ISOFORM A-RELATED"/>
    <property type="match status" value="1"/>
</dbReference>
<evidence type="ECO:0000313" key="3">
    <source>
        <dbReference type="Proteomes" id="UP001595533"/>
    </source>
</evidence>
<dbReference type="Gene3D" id="3.40.30.10">
    <property type="entry name" value="Glutaredoxin"/>
    <property type="match status" value="1"/>
</dbReference>
<dbReference type="PROSITE" id="PS50404">
    <property type="entry name" value="GST_NTER"/>
    <property type="match status" value="1"/>
</dbReference>
<dbReference type="InterPro" id="IPR004045">
    <property type="entry name" value="Glutathione_S-Trfase_N"/>
</dbReference>
<proteinExistence type="predicted"/>